<proteinExistence type="predicted"/>
<gene>
    <name evidence="2" type="ORF">SAMN05444581_10980</name>
</gene>
<dbReference type="STRING" id="1612308.SAMN05444581_10980"/>
<name>A0A1I4A5H6_9HYPH</name>
<reference evidence="2 3" key="1">
    <citation type="submission" date="2016-10" db="EMBL/GenBank/DDBJ databases">
        <authorList>
            <person name="de Groot N.N."/>
        </authorList>
    </citation>
    <scope>NUCLEOTIDE SEQUENCE [LARGE SCALE GENOMIC DNA]</scope>
    <source>
        <strain evidence="2 3">NE2</strain>
    </source>
</reference>
<keyword evidence="3" id="KW-1185">Reference proteome</keyword>
<organism evidence="2 3">
    <name type="scientific">Methylocapsa palsarum</name>
    <dbReference type="NCBI Taxonomy" id="1612308"/>
    <lineage>
        <taxon>Bacteria</taxon>
        <taxon>Pseudomonadati</taxon>
        <taxon>Pseudomonadota</taxon>
        <taxon>Alphaproteobacteria</taxon>
        <taxon>Hyphomicrobiales</taxon>
        <taxon>Beijerinckiaceae</taxon>
        <taxon>Methylocapsa</taxon>
    </lineage>
</organism>
<dbReference type="RefSeq" id="WP_091682587.1">
    <property type="nucleotide sequence ID" value="NZ_FOSN01000009.1"/>
</dbReference>
<dbReference type="AlphaFoldDB" id="A0A1I4A5H6"/>
<protein>
    <submittedName>
        <fullName evidence="2">Uncharacterized protein</fullName>
    </submittedName>
</protein>
<evidence type="ECO:0000313" key="3">
    <source>
        <dbReference type="Proteomes" id="UP000198755"/>
    </source>
</evidence>
<evidence type="ECO:0000313" key="2">
    <source>
        <dbReference type="EMBL" id="SFK51086.1"/>
    </source>
</evidence>
<dbReference type="OrthoDB" id="8243867at2"/>
<sequence length="88" mass="9740">MVTRNLRIADFIATEHPAAGAFVEILCEDHIGTYVLPFLCRFERDGWRNAATGEPIEITVLGWRNRPAGSPGDRTAGAPRRVHQDPGK</sequence>
<accession>A0A1I4A5H6</accession>
<dbReference type="EMBL" id="FOSN01000009">
    <property type="protein sequence ID" value="SFK51086.1"/>
    <property type="molecule type" value="Genomic_DNA"/>
</dbReference>
<dbReference type="Proteomes" id="UP000198755">
    <property type="component" value="Unassembled WGS sequence"/>
</dbReference>
<feature type="region of interest" description="Disordered" evidence="1">
    <location>
        <begin position="63"/>
        <end position="88"/>
    </location>
</feature>
<evidence type="ECO:0000256" key="1">
    <source>
        <dbReference type="SAM" id="MobiDB-lite"/>
    </source>
</evidence>